<dbReference type="AlphaFoldDB" id="A0A3L6Q609"/>
<dbReference type="EMBL" id="PQIB02000013">
    <property type="protein sequence ID" value="RLM73610.1"/>
    <property type="molecule type" value="Genomic_DNA"/>
</dbReference>
<dbReference type="PANTHER" id="PTHR36478">
    <property type="entry name" value="OS04G0614237 PROTEIN-RELATED"/>
    <property type="match status" value="1"/>
</dbReference>
<protein>
    <submittedName>
        <fullName evidence="1">Uncharacterized protein</fullName>
    </submittedName>
</protein>
<accession>A0A3L6Q609</accession>
<evidence type="ECO:0000313" key="2">
    <source>
        <dbReference type="Proteomes" id="UP000275267"/>
    </source>
</evidence>
<sequence>MASSGEGVCAAAAPCEGVRAAAAVSSEDEAVTLLEDYLDYPCTARFRFRRLLAFLREEYRCDKIYGVAKDWLGVIFHVEDQVAQVKAGKLQEAYDYVHSFATIDDPSNEAELLAQFLQYLTAINGFSEGRIREGGLFCDWFGRIYGHPKLNTYPCFASLVADALFLRIAQLRCYSCFRSSLNWKLVCNKAAEMVEEMTYKAPDLKERMRYPRCRKDLYDVMPIRSSFRGRRKVKNIGHKQPTDLAQFYLQLKKSSGAQTGRWCVTADSQGVVASD</sequence>
<proteinExistence type="predicted"/>
<keyword evidence="2" id="KW-1185">Reference proteome</keyword>
<dbReference type="OrthoDB" id="671735at2759"/>
<comment type="caution">
    <text evidence="1">The sequence shown here is derived from an EMBL/GenBank/DDBJ whole genome shotgun (WGS) entry which is preliminary data.</text>
</comment>
<dbReference type="STRING" id="4540.A0A3L6Q609"/>
<evidence type="ECO:0000313" key="1">
    <source>
        <dbReference type="EMBL" id="RLM73610.1"/>
    </source>
</evidence>
<name>A0A3L6Q609_PANMI</name>
<organism evidence="1 2">
    <name type="scientific">Panicum miliaceum</name>
    <name type="common">Proso millet</name>
    <name type="synonym">Broomcorn millet</name>
    <dbReference type="NCBI Taxonomy" id="4540"/>
    <lineage>
        <taxon>Eukaryota</taxon>
        <taxon>Viridiplantae</taxon>
        <taxon>Streptophyta</taxon>
        <taxon>Embryophyta</taxon>
        <taxon>Tracheophyta</taxon>
        <taxon>Spermatophyta</taxon>
        <taxon>Magnoliopsida</taxon>
        <taxon>Liliopsida</taxon>
        <taxon>Poales</taxon>
        <taxon>Poaceae</taxon>
        <taxon>PACMAD clade</taxon>
        <taxon>Panicoideae</taxon>
        <taxon>Panicodae</taxon>
        <taxon>Paniceae</taxon>
        <taxon>Panicinae</taxon>
        <taxon>Panicum</taxon>
        <taxon>Panicum sect. Panicum</taxon>
    </lineage>
</organism>
<reference evidence="2" key="1">
    <citation type="journal article" date="2019" name="Nat. Commun.">
        <title>The genome of broomcorn millet.</title>
        <authorList>
            <person name="Zou C."/>
            <person name="Miki D."/>
            <person name="Li D."/>
            <person name="Tang Q."/>
            <person name="Xiao L."/>
            <person name="Rajput S."/>
            <person name="Deng P."/>
            <person name="Jia W."/>
            <person name="Huang R."/>
            <person name="Zhang M."/>
            <person name="Sun Y."/>
            <person name="Hu J."/>
            <person name="Fu X."/>
            <person name="Schnable P.S."/>
            <person name="Li F."/>
            <person name="Zhang H."/>
            <person name="Feng B."/>
            <person name="Zhu X."/>
            <person name="Liu R."/>
            <person name="Schnable J.C."/>
            <person name="Zhu J.-K."/>
            <person name="Zhang H."/>
        </authorList>
    </citation>
    <scope>NUCLEOTIDE SEQUENCE [LARGE SCALE GENOMIC DNA]</scope>
</reference>
<dbReference type="PANTHER" id="PTHR36478:SF23">
    <property type="match status" value="1"/>
</dbReference>
<dbReference type="Proteomes" id="UP000275267">
    <property type="component" value="Unassembled WGS sequence"/>
</dbReference>
<gene>
    <name evidence="1" type="ORF">C2845_PM15G21250</name>
</gene>